<protein>
    <submittedName>
        <fullName evidence="2">Uncharacterized protein</fullName>
    </submittedName>
</protein>
<evidence type="ECO:0000256" key="1">
    <source>
        <dbReference type="SAM" id="MobiDB-lite"/>
    </source>
</evidence>
<evidence type="ECO:0000313" key="3">
    <source>
        <dbReference type="EMBL" id="KRY98312.1"/>
    </source>
</evidence>
<dbReference type="EMBL" id="JYDS01002019">
    <property type="protein sequence ID" value="KRY97987.1"/>
    <property type="molecule type" value="Genomic_DNA"/>
</dbReference>
<evidence type="ECO:0000313" key="2">
    <source>
        <dbReference type="EMBL" id="KRY97987.1"/>
    </source>
</evidence>
<dbReference type="EMBL" id="JYDS01001810">
    <property type="protein sequence ID" value="KRY98312.1"/>
    <property type="molecule type" value="Genomic_DNA"/>
</dbReference>
<organism evidence="2 4">
    <name type="scientific">Trichinella pseudospiralis</name>
    <name type="common">Parasitic roundworm</name>
    <dbReference type="NCBI Taxonomy" id="6337"/>
    <lineage>
        <taxon>Eukaryota</taxon>
        <taxon>Metazoa</taxon>
        <taxon>Ecdysozoa</taxon>
        <taxon>Nematoda</taxon>
        <taxon>Enoplea</taxon>
        <taxon>Dorylaimia</taxon>
        <taxon>Trichinellida</taxon>
        <taxon>Trichinellidae</taxon>
        <taxon>Trichinella</taxon>
    </lineage>
</organism>
<accession>A0A0V1GJI8</accession>
<evidence type="ECO:0000313" key="4">
    <source>
        <dbReference type="Proteomes" id="UP000054805"/>
    </source>
</evidence>
<comment type="caution">
    <text evidence="2">The sequence shown here is derived from an EMBL/GenBank/DDBJ whole genome shotgun (WGS) entry which is preliminary data.</text>
</comment>
<keyword evidence="4" id="KW-1185">Reference proteome</keyword>
<sequence length="35" mass="4110">MGTPFDEMSSMLQRKDSKQSQLWRPFIPQLLGSLR</sequence>
<reference evidence="2 4" key="1">
    <citation type="submission" date="2015-01" db="EMBL/GenBank/DDBJ databases">
        <title>Evolution of Trichinella species and genotypes.</title>
        <authorList>
            <person name="Korhonen P.K."/>
            <person name="Edoardo P."/>
            <person name="Giuseppe L.R."/>
            <person name="Gasser R.B."/>
        </authorList>
    </citation>
    <scope>NUCLEOTIDE SEQUENCE [LARGE SCALE GENOMIC DNA]</scope>
    <source>
        <strain evidence="2">ISS588</strain>
    </source>
</reference>
<gene>
    <name evidence="2" type="ORF">T4B_3181</name>
    <name evidence="3" type="ORF">T4B_785</name>
</gene>
<dbReference type="Proteomes" id="UP000054805">
    <property type="component" value="Unassembled WGS sequence"/>
</dbReference>
<proteinExistence type="predicted"/>
<name>A0A0V1GJI8_TRIPS</name>
<dbReference type="AlphaFoldDB" id="A0A0V1GJI8"/>
<feature type="region of interest" description="Disordered" evidence="1">
    <location>
        <begin position="1"/>
        <end position="20"/>
    </location>
</feature>